<dbReference type="GO" id="GO:0003887">
    <property type="term" value="F:DNA-directed DNA polymerase activity"/>
    <property type="evidence" value="ECO:0007669"/>
    <property type="project" value="InterPro"/>
</dbReference>
<feature type="domain" description="DNA-directed DNA polymerase family A palm" evidence="1">
    <location>
        <begin position="83"/>
        <end position="259"/>
    </location>
</feature>
<reference evidence="2 3" key="1">
    <citation type="journal article" date="2021" name="PeerJ">
        <title>Analysis of 44 Vibrio anguillarum genomes reveals high genetic diversity.</title>
        <authorList>
            <person name="Hansen M.J."/>
            <person name="Dalsgaard I."/>
        </authorList>
    </citation>
    <scope>NUCLEOTIDE SEQUENCE [LARGE SCALE GENOMIC DNA]</scope>
    <source>
        <strain evidence="2 3">17-16730-2A</strain>
    </source>
</reference>
<dbReference type="Gene3D" id="1.10.150.20">
    <property type="entry name" value="5' to 3' exonuclease, C-terminal subdomain"/>
    <property type="match status" value="1"/>
</dbReference>
<evidence type="ECO:0000259" key="1">
    <source>
        <dbReference type="SMART" id="SM00482"/>
    </source>
</evidence>
<dbReference type="SMART" id="SM00482">
    <property type="entry name" value="POLAc"/>
    <property type="match status" value="1"/>
</dbReference>
<dbReference type="Gene3D" id="3.30.70.370">
    <property type="match status" value="1"/>
</dbReference>
<sequence>MSKRENIRLDMEALERKVQKHAKKRSTRSQAMSKQYQRVRDSLIGDDDGFWHRPEVSPFHTITGRDQVLGHSLVQLSKNAWSDIISPPTGSVYALLDYEQQEPMIAASLSGCQSLMGMYERGDIYTQLAADITNAEVSRDVFKELLLSHINGTGVRSAAEKLNLPEVVVRRWLIELKRKLQPIDSYLTHQVFLAKRRGLLQSLDWRHFISPDQNNKSIRNWPLQATGADIMRRACFNLDESNIPLLLTNHDSFLVRLDEENQDSQLELAVKALKYASTEVLHGFSLKTKVEMLLPSKPKRCRL</sequence>
<dbReference type="SUPFAM" id="SSF56672">
    <property type="entry name" value="DNA/RNA polymerases"/>
    <property type="match status" value="1"/>
</dbReference>
<dbReference type="GO" id="GO:0003677">
    <property type="term" value="F:DNA binding"/>
    <property type="evidence" value="ECO:0007669"/>
    <property type="project" value="InterPro"/>
</dbReference>
<evidence type="ECO:0000313" key="3">
    <source>
        <dbReference type="Proteomes" id="UP000722957"/>
    </source>
</evidence>
<evidence type="ECO:0000313" key="2">
    <source>
        <dbReference type="EMBL" id="MBF4272892.1"/>
    </source>
</evidence>
<gene>
    <name evidence="2" type="ORF">EAY07_12750</name>
</gene>
<dbReference type="Proteomes" id="UP000722957">
    <property type="component" value="Unassembled WGS sequence"/>
</dbReference>
<comment type="caution">
    <text evidence="2">The sequence shown here is derived from an EMBL/GenBank/DDBJ whole genome shotgun (WGS) entry which is preliminary data.</text>
</comment>
<accession>A0A241NDQ9</accession>
<dbReference type="GO" id="GO:0006260">
    <property type="term" value="P:DNA replication"/>
    <property type="evidence" value="ECO:0007669"/>
    <property type="project" value="InterPro"/>
</dbReference>
<dbReference type="AlphaFoldDB" id="A0A241NDQ9"/>
<dbReference type="InterPro" id="IPR001098">
    <property type="entry name" value="DNA-dir_DNA_pol_A_palm_dom"/>
</dbReference>
<dbReference type="InterPro" id="IPR043502">
    <property type="entry name" value="DNA/RNA_pol_sf"/>
</dbReference>
<name>A0A241NDQ9_VIBAN</name>
<dbReference type="EMBL" id="RDOM01000031">
    <property type="protein sequence ID" value="MBF4272892.1"/>
    <property type="molecule type" value="Genomic_DNA"/>
</dbReference>
<protein>
    <submittedName>
        <fullName evidence="2">DNA polymerase I</fullName>
    </submittedName>
</protein>
<proteinExistence type="predicted"/>
<organism evidence="2 3">
    <name type="scientific">Vibrio anguillarum</name>
    <name type="common">Listonella anguillarum</name>
    <dbReference type="NCBI Taxonomy" id="55601"/>
    <lineage>
        <taxon>Bacteria</taxon>
        <taxon>Pseudomonadati</taxon>
        <taxon>Pseudomonadota</taxon>
        <taxon>Gammaproteobacteria</taxon>
        <taxon>Vibrionales</taxon>
        <taxon>Vibrionaceae</taxon>
        <taxon>Vibrio</taxon>
    </lineage>
</organism>
<dbReference type="Pfam" id="PF00476">
    <property type="entry name" value="DNA_pol_A"/>
    <property type="match status" value="1"/>
</dbReference>
<dbReference type="RefSeq" id="WP_013857780.1">
    <property type="nucleotide sequence ID" value="NZ_CP021980.1"/>
</dbReference>